<evidence type="ECO:0008006" key="2">
    <source>
        <dbReference type="Google" id="ProtNLM"/>
    </source>
</evidence>
<dbReference type="GO" id="GO:0004803">
    <property type="term" value="F:transposase activity"/>
    <property type="evidence" value="ECO:0007669"/>
    <property type="project" value="InterPro"/>
</dbReference>
<dbReference type="AlphaFoldDB" id="A0A832I632"/>
<evidence type="ECO:0000313" key="1">
    <source>
        <dbReference type="EMBL" id="HGZ44486.1"/>
    </source>
</evidence>
<gene>
    <name evidence="1" type="ORF">ENR23_13940</name>
</gene>
<sequence>MTARVAHWLRSPQFHNAPDGGAVAKTRKKRTSYTPEQRKQILATALKDGLTAGQVQKKFGVTPVTYYSWRKKSGVAGRRGRRPAAAAVAAAPAFGGDLTRQVRSAVQARVRALLPDIVRGEVGAYLDGLFGASGRRRGRRRARKK</sequence>
<name>A0A832I632_UNCEI</name>
<dbReference type="InterPro" id="IPR009057">
    <property type="entry name" value="Homeodomain-like_sf"/>
</dbReference>
<accession>A0A832I632</accession>
<dbReference type="InterPro" id="IPR002514">
    <property type="entry name" value="Transposase_8"/>
</dbReference>
<protein>
    <recommendedName>
        <fullName evidence="2">Transposase</fullName>
    </recommendedName>
</protein>
<organism evidence="1">
    <name type="scientific">Eiseniibacteriota bacterium</name>
    <dbReference type="NCBI Taxonomy" id="2212470"/>
    <lineage>
        <taxon>Bacteria</taxon>
        <taxon>Candidatus Eiseniibacteriota</taxon>
    </lineage>
</organism>
<comment type="caution">
    <text evidence="1">The sequence shown here is derived from an EMBL/GenBank/DDBJ whole genome shotgun (WGS) entry which is preliminary data.</text>
</comment>
<proteinExistence type="predicted"/>
<dbReference type="GO" id="GO:0003677">
    <property type="term" value="F:DNA binding"/>
    <property type="evidence" value="ECO:0007669"/>
    <property type="project" value="InterPro"/>
</dbReference>
<dbReference type="Pfam" id="PF01527">
    <property type="entry name" value="HTH_Tnp_1"/>
    <property type="match status" value="1"/>
</dbReference>
<dbReference type="GO" id="GO:0006313">
    <property type="term" value="P:DNA transposition"/>
    <property type="evidence" value="ECO:0007669"/>
    <property type="project" value="InterPro"/>
</dbReference>
<dbReference type="SUPFAM" id="SSF46689">
    <property type="entry name" value="Homeodomain-like"/>
    <property type="match status" value="1"/>
</dbReference>
<reference evidence="1" key="1">
    <citation type="journal article" date="2020" name="mSystems">
        <title>Genome- and Community-Level Interaction Insights into Carbon Utilization and Element Cycling Functions of Hydrothermarchaeota in Hydrothermal Sediment.</title>
        <authorList>
            <person name="Zhou Z."/>
            <person name="Liu Y."/>
            <person name="Xu W."/>
            <person name="Pan J."/>
            <person name="Luo Z.H."/>
            <person name="Li M."/>
        </authorList>
    </citation>
    <scope>NUCLEOTIDE SEQUENCE [LARGE SCALE GENOMIC DNA]</scope>
    <source>
        <strain evidence="1">SpSt-381</strain>
    </source>
</reference>
<dbReference type="EMBL" id="DSQF01000029">
    <property type="protein sequence ID" value="HGZ44486.1"/>
    <property type="molecule type" value="Genomic_DNA"/>
</dbReference>